<dbReference type="SUPFAM" id="SSF101852">
    <property type="entry name" value="Bacterial fluorinating enzyme, C-terminal domain"/>
    <property type="match status" value="1"/>
</dbReference>
<evidence type="ECO:0000256" key="1">
    <source>
        <dbReference type="ARBA" id="ARBA00022691"/>
    </source>
</evidence>
<dbReference type="PIRSF" id="PIRSF006779">
    <property type="entry name" value="UCP006779"/>
    <property type="match status" value="1"/>
</dbReference>
<name>A0A0F9RD56_9ZZZZ</name>
<dbReference type="PANTHER" id="PTHR35092:SF1">
    <property type="entry name" value="CHLORINASE MJ1651"/>
    <property type="match status" value="1"/>
</dbReference>
<reference evidence="5" key="1">
    <citation type="journal article" date="2015" name="Nature">
        <title>Complex archaea that bridge the gap between prokaryotes and eukaryotes.</title>
        <authorList>
            <person name="Spang A."/>
            <person name="Saw J.H."/>
            <person name="Jorgensen S.L."/>
            <person name="Zaremba-Niedzwiedzka K."/>
            <person name="Martijn J."/>
            <person name="Lind A.E."/>
            <person name="van Eijk R."/>
            <person name="Schleper C."/>
            <person name="Guy L."/>
            <person name="Ettema T.J."/>
        </authorList>
    </citation>
    <scope>NUCLEOTIDE SEQUENCE</scope>
</reference>
<dbReference type="SUPFAM" id="SSF102522">
    <property type="entry name" value="Bacterial fluorinating enzyme, N-terminal domain"/>
    <property type="match status" value="1"/>
</dbReference>
<feature type="domain" description="S-adenosyl-l-methionine hydroxide adenosyltransferase N-terminal" evidence="3">
    <location>
        <begin position="1"/>
        <end position="143"/>
    </location>
</feature>
<evidence type="ECO:0000259" key="3">
    <source>
        <dbReference type="Pfam" id="PF01887"/>
    </source>
</evidence>
<dbReference type="Gene3D" id="2.40.30.90">
    <property type="entry name" value="Bacterial fluorinating enzyme like"/>
    <property type="match status" value="1"/>
</dbReference>
<comment type="similarity">
    <text evidence="2">Belongs to the SAM hydrolase / SAM-dependent halogenase family.</text>
</comment>
<dbReference type="Pfam" id="PF01887">
    <property type="entry name" value="SAM_HAT_N"/>
    <property type="match status" value="1"/>
</dbReference>
<dbReference type="PANTHER" id="PTHR35092">
    <property type="entry name" value="CHLORINASE MJ1651"/>
    <property type="match status" value="1"/>
</dbReference>
<evidence type="ECO:0000256" key="2">
    <source>
        <dbReference type="ARBA" id="ARBA00024035"/>
    </source>
</evidence>
<dbReference type="InterPro" id="IPR002747">
    <property type="entry name" value="SAM_OH_AdoTrfase"/>
</dbReference>
<gene>
    <name evidence="5" type="ORF">LCGC14_0591900</name>
</gene>
<dbReference type="InterPro" id="IPR046470">
    <property type="entry name" value="SAM_HAT_C"/>
</dbReference>
<feature type="domain" description="S-adenosyl-l-methionine hydroxide adenosyltransferase C-terminal" evidence="4">
    <location>
        <begin position="166"/>
        <end position="252"/>
    </location>
</feature>
<dbReference type="AlphaFoldDB" id="A0A0F9RD56"/>
<proteinExistence type="inferred from homology"/>
<dbReference type="InterPro" id="IPR046469">
    <property type="entry name" value="SAM_HAT_N"/>
</dbReference>
<dbReference type="Pfam" id="PF20257">
    <property type="entry name" value="SAM_HAT_C"/>
    <property type="match status" value="1"/>
</dbReference>
<dbReference type="EMBL" id="LAZR01000927">
    <property type="protein sequence ID" value="KKN54480.1"/>
    <property type="molecule type" value="Genomic_DNA"/>
</dbReference>
<dbReference type="InterPro" id="IPR023227">
    <property type="entry name" value="SAM_OH_AdoTrfase_C_sf"/>
</dbReference>
<comment type="caution">
    <text evidence="5">The sequence shown here is derived from an EMBL/GenBank/DDBJ whole genome shotgun (WGS) entry which is preliminary data.</text>
</comment>
<dbReference type="Gene3D" id="3.40.50.10790">
    <property type="entry name" value="S-adenosyl-l-methionine hydroxide adenosyltransferase, N-terminal"/>
    <property type="match status" value="1"/>
</dbReference>
<evidence type="ECO:0000313" key="5">
    <source>
        <dbReference type="EMBL" id="KKN54480.1"/>
    </source>
</evidence>
<evidence type="ECO:0000259" key="4">
    <source>
        <dbReference type="Pfam" id="PF20257"/>
    </source>
</evidence>
<evidence type="ECO:0008006" key="6">
    <source>
        <dbReference type="Google" id="ProtNLM"/>
    </source>
</evidence>
<keyword evidence="1" id="KW-0949">S-adenosyl-L-methionine</keyword>
<sequence>MTDFGEDDFFVASLKGVIAKINPSARIIDITHRLPSFDIKAGSFILFSSFKYFPARTIFLVVVDPGVGTSRNIVLAKTENYFFIAPDNGVLSLVLEDETIKQLREVTNQDYFLPELSRTFEGRDKMAPAAAWLSRGISCEEFGPETTSYKKSYAEKPQIKRDEIIGHIIYIDKFGNLITNIPERMLELLQKKTGKKTLSLSINDREITSFEQSYSFGKKGELLFLIGSLGLVEIAAKESSAAQKLKIKNRDKCKIIVRNE</sequence>
<accession>A0A0F9RD56</accession>
<protein>
    <recommendedName>
        <fullName evidence="6">SAM-dependent chlorinase/fluorinase</fullName>
    </recommendedName>
</protein>
<dbReference type="InterPro" id="IPR023228">
    <property type="entry name" value="SAM_OH_AdoTrfase_N_sf"/>
</dbReference>
<organism evidence="5">
    <name type="scientific">marine sediment metagenome</name>
    <dbReference type="NCBI Taxonomy" id="412755"/>
    <lineage>
        <taxon>unclassified sequences</taxon>
        <taxon>metagenomes</taxon>
        <taxon>ecological metagenomes</taxon>
    </lineage>
</organism>